<name>A0A843VA50_COLES</name>
<keyword evidence="2" id="KW-1185">Reference proteome</keyword>
<feature type="non-terminal residue" evidence="1">
    <location>
        <position position="1"/>
    </location>
</feature>
<organism evidence="1 2">
    <name type="scientific">Colocasia esculenta</name>
    <name type="common">Wild taro</name>
    <name type="synonym">Arum esculentum</name>
    <dbReference type="NCBI Taxonomy" id="4460"/>
    <lineage>
        <taxon>Eukaryota</taxon>
        <taxon>Viridiplantae</taxon>
        <taxon>Streptophyta</taxon>
        <taxon>Embryophyta</taxon>
        <taxon>Tracheophyta</taxon>
        <taxon>Spermatophyta</taxon>
        <taxon>Magnoliopsida</taxon>
        <taxon>Liliopsida</taxon>
        <taxon>Araceae</taxon>
        <taxon>Aroideae</taxon>
        <taxon>Colocasieae</taxon>
        <taxon>Colocasia</taxon>
    </lineage>
</organism>
<sequence>FTHFCLRSVDTRSSEVDTRPSVQQISLPDWDSRSTLDQVRSTIVPGKRAHTLPEEAFWRPKGVFQICLHLQKLQAILSIGRTRESMGIPRKKPAVLGKGAGPTEEA</sequence>
<dbReference type="Proteomes" id="UP000652761">
    <property type="component" value="Unassembled WGS sequence"/>
</dbReference>
<evidence type="ECO:0000313" key="1">
    <source>
        <dbReference type="EMBL" id="MQL93291.1"/>
    </source>
</evidence>
<dbReference type="EMBL" id="NMUH01001543">
    <property type="protein sequence ID" value="MQL93291.1"/>
    <property type="molecule type" value="Genomic_DNA"/>
</dbReference>
<proteinExistence type="predicted"/>
<protein>
    <submittedName>
        <fullName evidence="1">Uncharacterized protein</fullName>
    </submittedName>
</protein>
<comment type="caution">
    <text evidence="1">The sequence shown here is derived from an EMBL/GenBank/DDBJ whole genome shotgun (WGS) entry which is preliminary data.</text>
</comment>
<accession>A0A843VA50</accession>
<evidence type="ECO:0000313" key="2">
    <source>
        <dbReference type="Proteomes" id="UP000652761"/>
    </source>
</evidence>
<reference evidence="1" key="1">
    <citation type="submission" date="2017-07" db="EMBL/GenBank/DDBJ databases">
        <title>Taro Niue Genome Assembly and Annotation.</title>
        <authorList>
            <person name="Atibalentja N."/>
            <person name="Keating K."/>
            <person name="Fields C.J."/>
        </authorList>
    </citation>
    <scope>NUCLEOTIDE SEQUENCE</scope>
    <source>
        <strain evidence="1">Niue_2</strain>
        <tissue evidence="1">Leaf</tissue>
    </source>
</reference>
<dbReference type="AlphaFoldDB" id="A0A843VA50"/>
<gene>
    <name evidence="1" type="ORF">Taro_025936</name>
</gene>